<evidence type="ECO:0000313" key="1">
    <source>
        <dbReference type="EMBL" id="NOU78718.1"/>
    </source>
</evidence>
<accession>A0ABX1YCL3</accession>
<keyword evidence="2" id="KW-1185">Reference proteome</keyword>
<sequence length="73" mass="7926">MRGYYLSAQVVHHDLPAAILTESEPDPFVVIRSISDHADEDSVEAFESNVETVSLNSLALVECLLVGLQSSLP</sequence>
<reference evidence="1 2" key="1">
    <citation type="submission" date="2019-10" db="EMBL/GenBank/DDBJ databases">
        <title>Description of Paenibacillus terricola sp. nov.</title>
        <authorList>
            <person name="Carlier A."/>
            <person name="Qi S."/>
        </authorList>
    </citation>
    <scope>NUCLEOTIDE SEQUENCE [LARGE SCALE GENOMIC DNA]</scope>
    <source>
        <strain evidence="1 2">LMG 31459</strain>
    </source>
</reference>
<comment type="caution">
    <text evidence="1">The sequence shown here is derived from an EMBL/GenBank/DDBJ whole genome shotgun (WGS) entry which is preliminary data.</text>
</comment>
<name>A0ABX1YCL3_9BACL</name>
<dbReference type="InterPro" id="IPR035994">
    <property type="entry name" value="Nucleoside_phosphorylase_sf"/>
</dbReference>
<evidence type="ECO:0000313" key="2">
    <source>
        <dbReference type="Proteomes" id="UP000596857"/>
    </source>
</evidence>
<dbReference type="Gene3D" id="3.40.50.1580">
    <property type="entry name" value="Nucleoside phosphorylase domain"/>
    <property type="match status" value="1"/>
</dbReference>
<protein>
    <submittedName>
        <fullName evidence="1">Uncharacterized protein</fullName>
    </submittedName>
</protein>
<dbReference type="EMBL" id="WHOB01000020">
    <property type="protein sequence ID" value="NOU78718.1"/>
    <property type="molecule type" value="Genomic_DNA"/>
</dbReference>
<proteinExistence type="predicted"/>
<dbReference type="Proteomes" id="UP000596857">
    <property type="component" value="Unassembled WGS sequence"/>
</dbReference>
<dbReference type="SUPFAM" id="SSF53167">
    <property type="entry name" value="Purine and uridine phosphorylases"/>
    <property type="match status" value="1"/>
</dbReference>
<gene>
    <name evidence="1" type="ORF">GC101_07455</name>
</gene>
<dbReference type="RefSeq" id="WP_171716716.1">
    <property type="nucleotide sequence ID" value="NZ_WHOB01000020.1"/>
</dbReference>
<organism evidence="1 2">
    <name type="scientific">Paenibacillus phytohabitans</name>
    <dbReference type="NCBI Taxonomy" id="2654978"/>
    <lineage>
        <taxon>Bacteria</taxon>
        <taxon>Bacillati</taxon>
        <taxon>Bacillota</taxon>
        <taxon>Bacilli</taxon>
        <taxon>Bacillales</taxon>
        <taxon>Paenibacillaceae</taxon>
        <taxon>Paenibacillus</taxon>
    </lineage>
</organism>